<dbReference type="Proteomes" id="UP001250214">
    <property type="component" value="Unassembled WGS sequence"/>
</dbReference>
<dbReference type="RefSeq" id="WP_310913111.1">
    <property type="nucleotide sequence ID" value="NZ_JAVLVT010000006.1"/>
</dbReference>
<proteinExistence type="predicted"/>
<accession>A0ABU2H9P0</accession>
<evidence type="ECO:0000313" key="3">
    <source>
        <dbReference type="Proteomes" id="UP001250214"/>
    </source>
</evidence>
<sequence length="65" mass="7205">MPNPTLPKRLYRVTEAAQILSLGRTQTFKEIAHGRLRAVGSGKTRRIPAEAIEEYVELLKSEAAA</sequence>
<dbReference type="Pfam" id="PF12728">
    <property type="entry name" value="HTH_17"/>
    <property type="match status" value="1"/>
</dbReference>
<dbReference type="InterPro" id="IPR041657">
    <property type="entry name" value="HTH_17"/>
</dbReference>
<dbReference type="EMBL" id="JAVLVT010000006">
    <property type="protein sequence ID" value="MDS1271560.1"/>
    <property type="molecule type" value="Genomic_DNA"/>
</dbReference>
<protein>
    <submittedName>
        <fullName evidence="2">Helix-turn-helix domain-containing protein</fullName>
    </submittedName>
</protein>
<dbReference type="InterPro" id="IPR010093">
    <property type="entry name" value="SinI_DNA-bd"/>
</dbReference>
<keyword evidence="3" id="KW-1185">Reference proteome</keyword>
<reference evidence="3" key="1">
    <citation type="submission" date="2023-07" db="EMBL/GenBank/DDBJ databases">
        <title>Novel species in the genus Lipingzhangella isolated from Sambhar Salt Lake.</title>
        <authorList>
            <person name="Jiya N."/>
            <person name="Kajale S."/>
            <person name="Sharma A."/>
        </authorList>
    </citation>
    <scope>NUCLEOTIDE SEQUENCE [LARGE SCALE GENOMIC DNA]</scope>
    <source>
        <strain evidence="3">LS1_29</strain>
    </source>
</reference>
<comment type="caution">
    <text evidence="2">The sequence shown here is derived from an EMBL/GenBank/DDBJ whole genome shotgun (WGS) entry which is preliminary data.</text>
</comment>
<organism evidence="2 3">
    <name type="scientific">Lipingzhangella rawalii</name>
    <dbReference type="NCBI Taxonomy" id="2055835"/>
    <lineage>
        <taxon>Bacteria</taxon>
        <taxon>Bacillati</taxon>
        <taxon>Actinomycetota</taxon>
        <taxon>Actinomycetes</taxon>
        <taxon>Streptosporangiales</taxon>
        <taxon>Nocardiopsidaceae</taxon>
        <taxon>Lipingzhangella</taxon>
    </lineage>
</organism>
<feature type="domain" description="Helix-turn-helix" evidence="1">
    <location>
        <begin position="10"/>
        <end position="57"/>
    </location>
</feature>
<name>A0ABU2H9P0_9ACTN</name>
<evidence type="ECO:0000259" key="1">
    <source>
        <dbReference type="Pfam" id="PF12728"/>
    </source>
</evidence>
<dbReference type="NCBIfam" id="TIGR01764">
    <property type="entry name" value="excise"/>
    <property type="match status" value="1"/>
</dbReference>
<gene>
    <name evidence="2" type="ORF">RIF23_14770</name>
</gene>
<evidence type="ECO:0000313" key="2">
    <source>
        <dbReference type="EMBL" id="MDS1271560.1"/>
    </source>
</evidence>